<accession>A0A7S3PVI2</accession>
<sequence length="176" mass="19310">MDEDGDEEMTDKSNNAVNSWLAHHMDDYPLHRLCYDSNVSALKINQYFNVVNCDDTDVRAASSVGQREEHNQMTPVHVLAMNPHAPPDAFLALLRSRGSVCGAHEDASVDANADVDTTLPLSLPLAFALTRDIPNQRCDLMNDDEGMNALEYAAQYNVDGLIAMTTALCMHALSTS</sequence>
<name>A0A7S3PVI2_9STRA</name>
<gene>
    <name evidence="1" type="ORF">CDEB00056_LOCUS1800</name>
</gene>
<reference evidence="1" key="1">
    <citation type="submission" date="2021-01" db="EMBL/GenBank/DDBJ databases">
        <authorList>
            <person name="Corre E."/>
            <person name="Pelletier E."/>
            <person name="Niang G."/>
            <person name="Scheremetjew M."/>
            <person name="Finn R."/>
            <person name="Kale V."/>
            <person name="Holt S."/>
            <person name="Cochrane G."/>
            <person name="Meng A."/>
            <person name="Brown T."/>
            <person name="Cohen L."/>
        </authorList>
    </citation>
    <scope>NUCLEOTIDE SEQUENCE</scope>
    <source>
        <strain evidence="1">MM31A-1</strain>
    </source>
</reference>
<evidence type="ECO:0000313" key="1">
    <source>
        <dbReference type="EMBL" id="CAE0456959.1"/>
    </source>
</evidence>
<protein>
    <submittedName>
        <fullName evidence="1">Uncharacterized protein</fullName>
    </submittedName>
</protein>
<organism evidence="1">
    <name type="scientific">Chaetoceros debilis</name>
    <dbReference type="NCBI Taxonomy" id="122233"/>
    <lineage>
        <taxon>Eukaryota</taxon>
        <taxon>Sar</taxon>
        <taxon>Stramenopiles</taxon>
        <taxon>Ochrophyta</taxon>
        <taxon>Bacillariophyta</taxon>
        <taxon>Coscinodiscophyceae</taxon>
        <taxon>Chaetocerotophycidae</taxon>
        <taxon>Chaetocerotales</taxon>
        <taxon>Chaetocerotaceae</taxon>
        <taxon>Chaetoceros</taxon>
    </lineage>
</organism>
<proteinExistence type="predicted"/>
<dbReference type="EMBL" id="HBIO01002553">
    <property type="protein sequence ID" value="CAE0456959.1"/>
    <property type="molecule type" value="Transcribed_RNA"/>
</dbReference>
<dbReference type="AlphaFoldDB" id="A0A7S3PVI2"/>